<evidence type="ECO:0000256" key="7">
    <source>
        <dbReference type="ARBA" id="ARBA00023027"/>
    </source>
</evidence>
<dbReference type="EC" id="2.4.2.31" evidence="10"/>
<protein>
    <recommendedName>
        <fullName evidence="10">NAD(P)(+)--arginine ADP-ribosyltransferase</fullName>
        <ecNumber evidence="10">2.4.2.31</ecNumber>
    </recommendedName>
    <alternativeName>
        <fullName evidence="10">Mono(ADP-ribosyl)transferase</fullName>
    </alternativeName>
</protein>
<keyword evidence="8" id="KW-1015">Disulfide bond</keyword>
<sequence>MLLIVEALLLISAVLAQDNRTAADERPIYPLDMAENSVDDKFYWCAKKMEHRVQTEFLKRELSNSPKFAEAWKRAEQNHTAPEDHLSKNHSVAIYAYTGDGVHGDFNRATRIGKQKYKNETYTHYSLHFWLTEAIQILKKTQTNCFNTYRATDVRFDVKAKEVRFGQFASSSLERKLTDVFGNTSCFEIRTCSGANVTKYSSVPHEKEVLIPPYETFKVIDVKHKAEQKDLWCETVFILESYKTRSFLNCAVANSGDQVVFFNGLFMLTFFLLRG</sequence>
<dbReference type="PRINTS" id="PR00970">
    <property type="entry name" value="RIBTRNSFRASE"/>
</dbReference>
<evidence type="ECO:0000313" key="11">
    <source>
        <dbReference type="EMBL" id="KAK9976632.1"/>
    </source>
</evidence>
<dbReference type="Gene3D" id="3.90.176.10">
    <property type="entry name" value="Toxin ADP-ribosyltransferase, Chain A, domain 1"/>
    <property type="match status" value="1"/>
</dbReference>
<comment type="similarity">
    <text evidence="1 10">Belongs to the Arg-specific ADP-ribosyltransferase family.</text>
</comment>
<dbReference type="GO" id="GO:0106274">
    <property type="term" value="F:NAD+-protein-arginine ADP-ribosyltransferase activity"/>
    <property type="evidence" value="ECO:0007669"/>
    <property type="project" value="UniProtKB-EC"/>
</dbReference>
<organism evidence="11 12">
    <name type="scientific">Culter alburnus</name>
    <name type="common">Topmouth culter</name>
    <dbReference type="NCBI Taxonomy" id="194366"/>
    <lineage>
        <taxon>Eukaryota</taxon>
        <taxon>Metazoa</taxon>
        <taxon>Chordata</taxon>
        <taxon>Craniata</taxon>
        <taxon>Vertebrata</taxon>
        <taxon>Euteleostomi</taxon>
        <taxon>Actinopterygii</taxon>
        <taxon>Neopterygii</taxon>
        <taxon>Teleostei</taxon>
        <taxon>Ostariophysi</taxon>
        <taxon>Cypriniformes</taxon>
        <taxon>Xenocyprididae</taxon>
        <taxon>Xenocypridinae</taxon>
        <taxon>Culter</taxon>
    </lineage>
</organism>
<dbReference type="EMBL" id="JAWDJR010000004">
    <property type="protein sequence ID" value="KAK9976632.1"/>
    <property type="molecule type" value="Genomic_DNA"/>
</dbReference>
<evidence type="ECO:0000256" key="5">
    <source>
        <dbReference type="ARBA" id="ARBA00022729"/>
    </source>
</evidence>
<comment type="catalytic activity">
    <reaction evidence="9 10">
        <text>L-arginyl-[protein] + NAD(+) = N(omega)-(ADP-D-ribosyl)-L-arginyl-[protein] + nicotinamide + H(+)</text>
        <dbReference type="Rhea" id="RHEA:19149"/>
        <dbReference type="Rhea" id="RHEA-COMP:10532"/>
        <dbReference type="Rhea" id="RHEA-COMP:15087"/>
        <dbReference type="ChEBI" id="CHEBI:15378"/>
        <dbReference type="ChEBI" id="CHEBI:17154"/>
        <dbReference type="ChEBI" id="CHEBI:29965"/>
        <dbReference type="ChEBI" id="CHEBI:57540"/>
        <dbReference type="ChEBI" id="CHEBI:142554"/>
        <dbReference type="EC" id="2.4.2.31"/>
    </reaction>
</comment>
<dbReference type="Pfam" id="PF01129">
    <property type="entry name" value="ART"/>
    <property type="match status" value="1"/>
</dbReference>
<proteinExistence type="inferred from homology"/>
<keyword evidence="12" id="KW-1185">Reference proteome</keyword>
<dbReference type="InterPro" id="IPR000768">
    <property type="entry name" value="ART"/>
</dbReference>
<name>A0AAW2AT21_CULAL</name>
<evidence type="ECO:0000256" key="3">
    <source>
        <dbReference type="ARBA" id="ARBA00022679"/>
    </source>
</evidence>
<evidence type="ECO:0000256" key="6">
    <source>
        <dbReference type="ARBA" id="ARBA00022857"/>
    </source>
</evidence>
<dbReference type="AlphaFoldDB" id="A0AAW2AT21"/>
<accession>A0AAW2AT21</accession>
<dbReference type="SUPFAM" id="SSF56399">
    <property type="entry name" value="ADP-ribosylation"/>
    <property type="match status" value="1"/>
</dbReference>
<feature type="signal peptide" evidence="10">
    <location>
        <begin position="1"/>
        <end position="16"/>
    </location>
</feature>
<keyword evidence="3 10" id="KW-0808">Transferase</keyword>
<dbReference type="FunFam" id="3.90.176.10:FF:000001">
    <property type="entry name" value="NAD(P)(+)--arginine ADP-ribosyltransferase"/>
    <property type="match status" value="1"/>
</dbReference>
<keyword evidence="6 10" id="KW-0521">NADP</keyword>
<dbReference type="GO" id="GO:0003950">
    <property type="term" value="F:NAD+ poly-ADP-ribosyltransferase activity"/>
    <property type="evidence" value="ECO:0007669"/>
    <property type="project" value="TreeGrafter"/>
</dbReference>
<dbReference type="GO" id="GO:0016779">
    <property type="term" value="F:nucleotidyltransferase activity"/>
    <property type="evidence" value="ECO:0007669"/>
    <property type="project" value="UniProtKB-KW"/>
</dbReference>
<dbReference type="PANTHER" id="PTHR10339">
    <property type="entry name" value="ADP-RIBOSYLTRANSFERASE"/>
    <property type="match status" value="1"/>
</dbReference>
<reference evidence="11 12" key="1">
    <citation type="submission" date="2024-05" db="EMBL/GenBank/DDBJ databases">
        <title>A high-quality chromosomal-level genome assembly of Topmouth culter (Culter alburnus).</title>
        <authorList>
            <person name="Zhao H."/>
        </authorList>
    </citation>
    <scope>NUCLEOTIDE SEQUENCE [LARGE SCALE GENOMIC DNA]</scope>
    <source>
        <strain evidence="11">CATC2023</strain>
        <tissue evidence="11">Muscle</tissue>
    </source>
</reference>
<dbReference type="PANTHER" id="PTHR10339:SF27">
    <property type="entry name" value="NAD(P)(+)--ARGININE ADP-RIBOSYLTRANSFERASE"/>
    <property type="match status" value="1"/>
</dbReference>
<evidence type="ECO:0000256" key="2">
    <source>
        <dbReference type="ARBA" id="ARBA00022676"/>
    </source>
</evidence>
<evidence type="ECO:0000256" key="8">
    <source>
        <dbReference type="ARBA" id="ARBA00023157"/>
    </source>
</evidence>
<keyword evidence="4" id="KW-0548">Nucleotidyltransferase</keyword>
<evidence type="ECO:0000313" key="12">
    <source>
        <dbReference type="Proteomes" id="UP001479290"/>
    </source>
</evidence>
<comment type="caution">
    <text evidence="11">The sequence shown here is derived from an EMBL/GenBank/DDBJ whole genome shotgun (WGS) entry which is preliminary data.</text>
</comment>
<feature type="chain" id="PRO_5043093017" description="NAD(P)(+)--arginine ADP-ribosyltransferase" evidence="10">
    <location>
        <begin position="17"/>
        <end position="275"/>
    </location>
</feature>
<dbReference type="InterPro" id="IPR050999">
    <property type="entry name" value="ADP-ribosyltransferase_ARG"/>
</dbReference>
<keyword evidence="7 10" id="KW-0520">NAD</keyword>
<evidence type="ECO:0000256" key="1">
    <source>
        <dbReference type="ARBA" id="ARBA00009558"/>
    </source>
</evidence>
<gene>
    <name evidence="11" type="ORF">ABG768_021837</name>
</gene>
<dbReference type="PROSITE" id="PS51996">
    <property type="entry name" value="TR_MART"/>
    <property type="match status" value="1"/>
</dbReference>
<dbReference type="Proteomes" id="UP001479290">
    <property type="component" value="Unassembled WGS sequence"/>
</dbReference>
<evidence type="ECO:0000256" key="9">
    <source>
        <dbReference type="ARBA" id="ARBA00047597"/>
    </source>
</evidence>
<keyword evidence="5 10" id="KW-0732">Signal</keyword>
<keyword evidence="2 10" id="KW-0328">Glycosyltransferase</keyword>
<evidence type="ECO:0000256" key="4">
    <source>
        <dbReference type="ARBA" id="ARBA00022695"/>
    </source>
</evidence>
<evidence type="ECO:0000256" key="10">
    <source>
        <dbReference type="RuleBase" id="RU361228"/>
    </source>
</evidence>